<sequence>MPVATRWFSYYNSLSTLQSLKYVCIKLIDEEGDILKEIAPKNNSALVLSLIKSNTFWDRLSKLIKNIEFPSNVIGKLESDDASLSLVYNYFGQLYNYYEDEKDIQRKVKSRLEFLLTPSISLAFILTPKHAAQGYFFDDKTDFIISTFDYLDKVNHEISETVQSELMTFVSEMSTLPEKRKEVVFKMTARNYWNIIGREKYPTLYHIAKPINEMICSSATAERTWSTFRFIHSRLRNRLTNEKVKKLVFLYTNSVLMDQIDKNDYILEEGAILNEAECEEMNESM</sequence>
<evidence type="ECO:0000313" key="3">
    <source>
        <dbReference type="Proteomes" id="UP001107558"/>
    </source>
</evidence>
<protein>
    <recommendedName>
        <fullName evidence="1">HAT C-terminal dimerisation domain-containing protein</fullName>
    </recommendedName>
</protein>
<feature type="domain" description="HAT C-terminal dimerisation" evidence="1">
    <location>
        <begin position="166"/>
        <end position="253"/>
    </location>
</feature>
<dbReference type="AlphaFoldDB" id="A0A9J6BHG4"/>
<proteinExistence type="predicted"/>
<dbReference type="InterPro" id="IPR008906">
    <property type="entry name" value="HATC_C_dom"/>
</dbReference>
<dbReference type="GO" id="GO:0046983">
    <property type="term" value="F:protein dimerization activity"/>
    <property type="evidence" value="ECO:0007669"/>
    <property type="project" value="InterPro"/>
</dbReference>
<dbReference type="SUPFAM" id="SSF53098">
    <property type="entry name" value="Ribonuclease H-like"/>
    <property type="match status" value="1"/>
</dbReference>
<reference evidence="2" key="1">
    <citation type="submission" date="2021-03" db="EMBL/GenBank/DDBJ databases">
        <title>Chromosome level genome of the anhydrobiotic midge Polypedilum vanderplanki.</title>
        <authorList>
            <person name="Yoshida Y."/>
            <person name="Kikawada T."/>
            <person name="Gusev O."/>
        </authorList>
    </citation>
    <scope>NUCLEOTIDE SEQUENCE</scope>
    <source>
        <strain evidence="2">NIAS01</strain>
        <tissue evidence="2">Whole body or cell culture</tissue>
    </source>
</reference>
<gene>
    <name evidence="2" type="ORF">PVAND_016869</name>
</gene>
<dbReference type="InterPro" id="IPR012337">
    <property type="entry name" value="RNaseH-like_sf"/>
</dbReference>
<dbReference type="EMBL" id="JADBJN010000004">
    <property type="protein sequence ID" value="KAG5668963.1"/>
    <property type="molecule type" value="Genomic_DNA"/>
</dbReference>
<dbReference type="OrthoDB" id="4951847at2759"/>
<comment type="caution">
    <text evidence="2">The sequence shown here is derived from an EMBL/GenBank/DDBJ whole genome shotgun (WGS) entry which is preliminary data.</text>
</comment>
<evidence type="ECO:0000313" key="2">
    <source>
        <dbReference type="EMBL" id="KAG5668963.1"/>
    </source>
</evidence>
<keyword evidence="3" id="KW-1185">Reference proteome</keyword>
<accession>A0A9J6BHG4</accession>
<dbReference type="Proteomes" id="UP001107558">
    <property type="component" value="Chromosome 4"/>
</dbReference>
<name>A0A9J6BHG4_POLVA</name>
<dbReference type="Pfam" id="PF05699">
    <property type="entry name" value="Dimer_Tnp_hAT"/>
    <property type="match status" value="1"/>
</dbReference>
<evidence type="ECO:0000259" key="1">
    <source>
        <dbReference type="Pfam" id="PF05699"/>
    </source>
</evidence>
<organism evidence="2 3">
    <name type="scientific">Polypedilum vanderplanki</name>
    <name type="common">Sleeping chironomid midge</name>
    <dbReference type="NCBI Taxonomy" id="319348"/>
    <lineage>
        <taxon>Eukaryota</taxon>
        <taxon>Metazoa</taxon>
        <taxon>Ecdysozoa</taxon>
        <taxon>Arthropoda</taxon>
        <taxon>Hexapoda</taxon>
        <taxon>Insecta</taxon>
        <taxon>Pterygota</taxon>
        <taxon>Neoptera</taxon>
        <taxon>Endopterygota</taxon>
        <taxon>Diptera</taxon>
        <taxon>Nematocera</taxon>
        <taxon>Chironomoidea</taxon>
        <taxon>Chironomidae</taxon>
        <taxon>Chironominae</taxon>
        <taxon>Polypedilum</taxon>
        <taxon>Polypedilum</taxon>
    </lineage>
</organism>